<comment type="catalytic activity">
    <reaction evidence="12">
        <text>UDP-N-acetyl-alpha-D-muramoyl-L-alanyl-gamma-D-glutamyl-meso-2,6-diaminopimeloyl-D-alanyl-D-alanine + di-trans,octa-cis-undecaprenyl phosphate = di-trans,octa-cis-undecaprenyl diphospho-N-acetyl-alpha-D-muramoyl-L-alanyl-D-glutamyl-meso-2,6-diaminopimeloyl-D-alanyl-D-alanine + UMP</text>
        <dbReference type="Rhea" id="RHEA:28386"/>
        <dbReference type="ChEBI" id="CHEBI:57865"/>
        <dbReference type="ChEBI" id="CHEBI:60392"/>
        <dbReference type="ChEBI" id="CHEBI:61386"/>
        <dbReference type="ChEBI" id="CHEBI:61387"/>
        <dbReference type="EC" id="2.7.8.13"/>
    </reaction>
</comment>
<evidence type="ECO:0000256" key="2">
    <source>
        <dbReference type="ARBA" id="ARBA00005583"/>
    </source>
</evidence>
<evidence type="ECO:0000256" key="12">
    <source>
        <dbReference type="HAMAP-Rule" id="MF_00038"/>
    </source>
</evidence>
<evidence type="ECO:0000256" key="6">
    <source>
        <dbReference type="ARBA" id="ARBA00022960"/>
    </source>
</evidence>
<keyword evidence="8 12" id="KW-1133">Transmembrane helix</keyword>
<dbReference type="HAMAP" id="MF_00038">
    <property type="entry name" value="MraY"/>
    <property type="match status" value="1"/>
</dbReference>
<dbReference type="PANTHER" id="PTHR22926">
    <property type="entry name" value="PHOSPHO-N-ACETYLMURAMOYL-PENTAPEPTIDE-TRANSFERASE"/>
    <property type="match status" value="1"/>
</dbReference>
<feature type="transmembrane region" description="Helical" evidence="12">
    <location>
        <begin position="161"/>
        <end position="180"/>
    </location>
</feature>
<dbReference type="CDD" id="cd06852">
    <property type="entry name" value="GT_MraY"/>
    <property type="match status" value="1"/>
</dbReference>
<keyword evidence="6 12" id="KW-0133">Cell shape</keyword>
<dbReference type="InterPro" id="IPR003524">
    <property type="entry name" value="PNAcMuramoyl-5peptid_Trfase"/>
</dbReference>
<keyword evidence="9 12" id="KW-0472">Membrane</keyword>
<feature type="transmembrane region" description="Helical" evidence="12">
    <location>
        <begin position="67"/>
        <end position="87"/>
    </location>
</feature>
<dbReference type="Proteomes" id="UP000006362">
    <property type="component" value="Chromosome"/>
</dbReference>
<feature type="transmembrane region" description="Helical" evidence="12">
    <location>
        <begin position="134"/>
        <end position="155"/>
    </location>
</feature>
<evidence type="ECO:0000256" key="4">
    <source>
        <dbReference type="ARBA" id="ARBA00022679"/>
    </source>
</evidence>
<comment type="cofactor">
    <cofactor evidence="12 14">
        <name>Mg(2+)</name>
        <dbReference type="ChEBI" id="CHEBI:18420"/>
    </cofactor>
</comment>
<dbReference type="InterPro" id="IPR018480">
    <property type="entry name" value="PNAcMuramoyl-5peptid_Trfase_CS"/>
</dbReference>
<dbReference type="eggNOG" id="COG0472">
    <property type="taxonomic scope" value="Bacteria"/>
</dbReference>
<keyword evidence="3 12" id="KW-0132">Cell division</keyword>
<feature type="transmembrane region" description="Helical" evidence="12">
    <location>
        <begin position="337"/>
        <end position="356"/>
    </location>
</feature>
<dbReference type="GO" id="GO:0046872">
    <property type="term" value="F:metal ion binding"/>
    <property type="evidence" value="ECO:0007669"/>
    <property type="project" value="UniProtKB-KW"/>
</dbReference>
<dbReference type="GO" id="GO:0051992">
    <property type="term" value="F:UDP-N-acetylmuramoyl-L-alanyl-D-glutamyl-meso-2,6-diaminopimelyl-D-alanyl-D-alanine:undecaprenyl-phosphate transferase activity"/>
    <property type="evidence" value="ECO:0007669"/>
    <property type="project" value="RHEA"/>
</dbReference>
<dbReference type="PROSITE" id="PS01348">
    <property type="entry name" value="MRAY_2"/>
    <property type="match status" value="1"/>
</dbReference>
<keyword evidence="11 12" id="KW-0961">Cell wall biogenesis/degradation</keyword>
<evidence type="ECO:0000256" key="8">
    <source>
        <dbReference type="ARBA" id="ARBA00022989"/>
    </source>
</evidence>
<dbReference type="NCBIfam" id="TIGR00445">
    <property type="entry name" value="mraY"/>
    <property type="match status" value="1"/>
</dbReference>
<feature type="binding site" evidence="14">
    <location>
        <position position="185"/>
    </location>
    <ligand>
        <name>Mg(2+)</name>
        <dbReference type="ChEBI" id="CHEBI:18420"/>
    </ligand>
</feature>
<dbReference type="UniPathway" id="UPA00219"/>
<comment type="similarity">
    <text evidence="2 12">Belongs to the glycosyltransferase 4 family. MraY subfamily.</text>
</comment>
<organism evidence="15 16">
    <name type="scientific">Thermovibrio ammonificans (strain DSM 15698 / JCM 12110 / HB-1)</name>
    <dbReference type="NCBI Taxonomy" id="648996"/>
    <lineage>
        <taxon>Bacteria</taxon>
        <taxon>Pseudomonadati</taxon>
        <taxon>Aquificota</taxon>
        <taxon>Aquificia</taxon>
        <taxon>Desulfurobacteriales</taxon>
        <taxon>Desulfurobacteriaceae</taxon>
        <taxon>Thermovibrio</taxon>
    </lineage>
</organism>
<dbReference type="AlphaFoldDB" id="E8T589"/>
<accession>E8T589</accession>
<evidence type="ECO:0000256" key="1">
    <source>
        <dbReference type="ARBA" id="ARBA00004141"/>
    </source>
</evidence>
<feature type="transmembrane region" description="Helical" evidence="12">
    <location>
        <begin position="192"/>
        <end position="212"/>
    </location>
</feature>
<keyword evidence="7 12" id="KW-0573">Peptidoglycan synthesis</keyword>
<proteinExistence type="inferred from homology"/>
<keyword evidence="12 14" id="KW-0460">Magnesium</keyword>
<feature type="transmembrane region" description="Helical" evidence="12">
    <location>
        <begin position="93"/>
        <end position="114"/>
    </location>
</feature>
<comment type="function">
    <text evidence="12">Catalyzes the initial step of the lipid cycle reactions in the biosynthesis of the cell wall peptidoglycan: transfers peptidoglycan precursor phospho-MurNAc-pentapeptide from UDP-MurNAc-pentapeptide onto the lipid carrier undecaprenyl phosphate, yielding undecaprenyl-pyrophosphoryl-MurNAc-pentapeptide, known as lipid I.</text>
</comment>
<keyword evidence="10 12" id="KW-0131">Cell cycle</keyword>
<comment type="subcellular location">
    <subcellularLocation>
        <location evidence="12">Cell inner membrane</location>
        <topology evidence="12">Multi-pass membrane protein</topology>
    </subcellularLocation>
    <subcellularLocation>
        <location evidence="1">Membrane</location>
        <topology evidence="1">Multi-pass membrane protein</topology>
    </subcellularLocation>
</comment>
<keyword evidence="12" id="KW-0997">Cell inner membrane</keyword>
<dbReference type="EMBL" id="CP002444">
    <property type="protein sequence ID" value="ADU96427.1"/>
    <property type="molecule type" value="Genomic_DNA"/>
</dbReference>
<gene>
    <name evidence="12" type="primary">mraY</name>
    <name evidence="15" type="ordered locus">Theam_0455</name>
</gene>
<keyword evidence="12 14" id="KW-0479">Metal-binding</keyword>
<dbReference type="STRING" id="648996.Theam_0455"/>
<keyword evidence="4 12" id="KW-0808">Transferase</keyword>
<dbReference type="GO" id="GO:0005886">
    <property type="term" value="C:plasma membrane"/>
    <property type="evidence" value="ECO:0007669"/>
    <property type="project" value="UniProtKB-SubCell"/>
</dbReference>
<evidence type="ECO:0000256" key="5">
    <source>
        <dbReference type="ARBA" id="ARBA00022692"/>
    </source>
</evidence>
<comment type="pathway">
    <text evidence="12">Cell wall biogenesis; peptidoglycan biosynthesis.</text>
</comment>
<dbReference type="GO" id="GO:0051301">
    <property type="term" value="P:cell division"/>
    <property type="evidence" value="ECO:0007669"/>
    <property type="project" value="UniProtKB-KW"/>
</dbReference>
<evidence type="ECO:0000256" key="11">
    <source>
        <dbReference type="ARBA" id="ARBA00023316"/>
    </source>
</evidence>
<evidence type="ECO:0000256" key="7">
    <source>
        <dbReference type="ARBA" id="ARBA00022984"/>
    </source>
</evidence>
<feature type="transmembrane region" description="Helical" evidence="12">
    <location>
        <begin position="281"/>
        <end position="299"/>
    </location>
</feature>
<dbReference type="PANTHER" id="PTHR22926:SF5">
    <property type="entry name" value="PHOSPHO-N-ACETYLMURAMOYL-PENTAPEPTIDE-TRANSFERASE HOMOLOG"/>
    <property type="match status" value="1"/>
</dbReference>
<dbReference type="InterPro" id="IPR000715">
    <property type="entry name" value="Glycosyl_transferase_4"/>
</dbReference>
<evidence type="ECO:0000256" key="14">
    <source>
        <dbReference type="PIRSR" id="PIRSR600715-1"/>
    </source>
</evidence>
<feature type="binding site" evidence="14">
    <location>
        <position position="260"/>
    </location>
    <ligand>
        <name>Mg(2+)</name>
        <dbReference type="ChEBI" id="CHEBI:18420"/>
    </ligand>
</feature>
<dbReference type="KEGG" id="tam:Theam_0455"/>
<dbReference type="OrthoDB" id="9805475at2"/>
<protein>
    <recommendedName>
        <fullName evidence="12 13">Phospho-N-acetylmuramoyl-pentapeptide-transferase</fullName>
        <ecNumber evidence="12 13">2.7.8.13</ecNumber>
    </recommendedName>
    <alternativeName>
        <fullName evidence="12">UDP-MurNAc-pentapeptide phosphotransferase</fullName>
    </alternativeName>
</protein>
<dbReference type="HOGENOM" id="CLU_023982_0_0_0"/>
<name>E8T589_THEA1</name>
<dbReference type="GO" id="GO:0071555">
    <property type="term" value="P:cell wall organization"/>
    <property type="evidence" value="ECO:0007669"/>
    <property type="project" value="UniProtKB-KW"/>
</dbReference>
<feature type="transmembrane region" description="Helical" evidence="12">
    <location>
        <begin position="256"/>
        <end position="275"/>
    </location>
</feature>
<evidence type="ECO:0000256" key="3">
    <source>
        <dbReference type="ARBA" id="ARBA00022618"/>
    </source>
</evidence>
<evidence type="ECO:0000256" key="10">
    <source>
        <dbReference type="ARBA" id="ARBA00023306"/>
    </source>
</evidence>
<dbReference type="GO" id="GO:0008963">
    <property type="term" value="F:phospho-N-acetylmuramoyl-pentapeptide-transferase activity"/>
    <property type="evidence" value="ECO:0007669"/>
    <property type="project" value="UniProtKB-UniRule"/>
</dbReference>
<keyword evidence="16" id="KW-1185">Reference proteome</keyword>
<evidence type="ECO:0000256" key="13">
    <source>
        <dbReference type="NCBIfam" id="TIGR00445"/>
    </source>
</evidence>
<dbReference type="Pfam" id="PF00953">
    <property type="entry name" value="Glycos_transf_4"/>
    <property type="match status" value="1"/>
</dbReference>
<reference evidence="15" key="1">
    <citation type="submission" date="2011-01" db="EMBL/GenBank/DDBJ databases">
        <title>Complete sequence of chromosome of Thermovibrio ammonificans HB-1.</title>
        <authorList>
            <consortium name="US DOE Joint Genome Institute"/>
            <person name="Lucas S."/>
            <person name="Copeland A."/>
            <person name="Lapidus A."/>
            <person name="Cheng J.-F."/>
            <person name="Goodwin L."/>
            <person name="Pitluck S."/>
            <person name="Davenport K."/>
            <person name="Detter J.C."/>
            <person name="Han C."/>
            <person name="Tapia R."/>
            <person name="Land M."/>
            <person name="Hauser L."/>
            <person name="Kyrpides N."/>
            <person name="Ivanova N."/>
            <person name="Ovchinnikova G."/>
            <person name="Vetriani C."/>
            <person name="Woyke T."/>
        </authorList>
    </citation>
    <scope>NUCLEOTIDE SEQUENCE [LARGE SCALE GENOMIC DNA]</scope>
    <source>
        <strain evidence="15">HB-1</strain>
    </source>
</reference>
<dbReference type="RefSeq" id="WP_013537213.1">
    <property type="nucleotide sequence ID" value="NC_014926.1"/>
</dbReference>
<dbReference type="GO" id="GO:0008360">
    <property type="term" value="P:regulation of cell shape"/>
    <property type="evidence" value="ECO:0007669"/>
    <property type="project" value="UniProtKB-KW"/>
</dbReference>
<feature type="transmembrane region" description="Helical" evidence="12">
    <location>
        <begin position="20"/>
        <end position="40"/>
    </location>
</feature>
<sequence length="359" mass="40207">MLYLLFYKLLGVNLFKYITFRSIYAAITAMFLGFYLYPYFERFLKDFQFKQTIKEYMPEGHKGKSEIPTMGGILIIVSLLLAVLLWSNLENPFVWVTVFVVLTFGLIGFVDDFVKAKLKRPEGISERAKFLSQLAAATAVALFLYKSGFSTVLYFPVFKELHVDLGLLFIPWAVFIIVGTSNAVNLTDGLDGLAIGPVITTSFVFLIFSYVVGNYRLATYLQLPYVPGAGELTVVCAAVIGASLAFLWFNAYPAEVFMGDVGALSLGALLGTVALLTKQEFVLAIAGGIFVVETMSVIIQRFVFKLTKRLYGEGKRVFKMAPLHHHFEKKGWKEPKITVRFWIVSIILALVSLSLLKIR</sequence>
<evidence type="ECO:0000313" key="15">
    <source>
        <dbReference type="EMBL" id="ADU96427.1"/>
    </source>
</evidence>
<keyword evidence="12" id="KW-1003">Cell membrane</keyword>
<dbReference type="GO" id="GO:0009252">
    <property type="term" value="P:peptidoglycan biosynthetic process"/>
    <property type="evidence" value="ECO:0007669"/>
    <property type="project" value="UniProtKB-UniRule"/>
</dbReference>
<dbReference type="PROSITE" id="PS01347">
    <property type="entry name" value="MRAY_1"/>
    <property type="match status" value="1"/>
</dbReference>
<feature type="transmembrane region" description="Helical" evidence="12">
    <location>
        <begin position="232"/>
        <end position="249"/>
    </location>
</feature>
<evidence type="ECO:0000313" key="16">
    <source>
        <dbReference type="Proteomes" id="UP000006362"/>
    </source>
</evidence>
<dbReference type="Pfam" id="PF10555">
    <property type="entry name" value="MraY_sig1"/>
    <property type="match status" value="1"/>
</dbReference>
<dbReference type="EC" id="2.7.8.13" evidence="12 13"/>
<keyword evidence="5 12" id="KW-0812">Transmembrane</keyword>
<evidence type="ECO:0000256" key="9">
    <source>
        <dbReference type="ARBA" id="ARBA00023136"/>
    </source>
</evidence>